<dbReference type="VEuPathDB" id="FungiDB:FUN_010882"/>
<sequence>MMMELSKSILEIKNEIKEKVGNRSHYNGRGNRLPIVCYTCGKPGHISRTCPRNNNKSGVTFSTALLVQKGANGTTNGSLN</sequence>
<keyword evidence="1" id="KW-0479">Metal-binding</keyword>
<evidence type="ECO:0000259" key="2">
    <source>
        <dbReference type="PROSITE" id="PS50158"/>
    </source>
</evidence>
<protein>
    <recommendedName>
        <fullName evidence="2">CCHC-type domain-containing protein</fullName>
    </recommendedName>
</protein>
<dbReference type="Proteomes" id="UP000232722">
    <property type="component" value="Unassembled WGS sequence"/>
</dbReference>
<dbReference type="InterPro" id="IPR001878">
    <property type="entry name" value="Znf_CCHC"/>
</dbReference>
<name>A0A2N0NDW8_9GLOM</name>
<proteinExistence type="predicted"/>
<keyword evidence="1" id="KW-0862">Zinc</keyword>
<comment type="caution">
    <text evidence="3">The sequence shown here is derived from an EMBL/GenBank/DDBJ whole genome shotgun (WGS) entry which is preliminary data.</text>
</comment>
<dbReference type="InterPro" id="IPR036875">
    <property type="entry name" value="Znf_CCHC_sf"/>
</dbReference>
<dbReference type="GO" id="GO:0003676">
    <property type="term" value="F:nucleic acid binding"/>
    <property type="evidence" value="ECO:0007669"/>
    <property type="project" value="InterPro"/>
</dbReference>
<keyword evidence="1" id="KW-0863">Zinc-finger</keyword>
<dbReference type="GO" id="GO:0008270">
    <property type="term" value="F:zinc ion binding"/>
    <property type="evidence" value="ECO:0007669"/>
    <property type="project" value="UniProtKB-KW"/>
</dbReference>
<reference evidence="3 4" key="1">
    <citation type="submission" date="2016-04" db="EMBL/GenBank/DDBJ databases">
        <title>Genome analyses suggest a sexual origin of heterokaryosis in a supposedly ancient asexual fungus.</title>
        <authorList>
            <person name="Ropars J."/>
            <person name="Sedzielewska K."/>
            <person name="Noel J."/>
            <person name="Charron P."/>
            <person name="Farinelli L."/>
            <person name="Marton T."/>
            <person name="Kruger M."/>
            <person name="Pelin A."/>
            <person name="Brachmann A."/>
            <person name="Corradi N."/>
        </authorList>
    </citation>
    <scope>NUCLEOTIDE SEQUENCE [LARGE SCALE GENOMIC DNA]</scope>
    <source>
        <strain evidence="3 4">A5</strain>
    </source>
</reference>
<dbReference type="SMART" id="SM00343">
    <property type="entry name" value="ZnF_C2HC"/>
    <property type="match status" value="1"/>
</dbReference>
<accession>A0A2N0NDW8</accession>
<dbReference type="EMBL" id="LLXJ01010084">
    <property type="protein sequence ID" value="PKB92729.1"/>
    <property type="molecule type" value="Genomic_DNA"/>
</dbReference>
<dbReference type="VEuPathDB" id="FungiDB:RhiirFUN_016148"/>
<dbReference type="Gene3D" id="4.10.60.10">
    <property type="entry name" value="Zinc finger, CCHC-type"/>
    <property type="match status" value="1"/>
</dbReference>
<evidence type="ECO:0000313" key="4">
    <source>
        <dbReference type="Proteomes" id="UP000232722"/>
    </source>
</evidence>
<dbReference type="SUPFAM" id="SSF57756">
    <property type="entry name" value="Retrovirus zinc finger-like domains"/>
    <property type="match status" value="1"/>
</dbReference>
<evidence type="ECO:0000256" key="1">
    <source>
        <dbReference type="PROSITE-ProRule" id="PRU00047"/>
    </source>
</evidence>
<gene>
    <name evidence="3" type="ORF">RhiirA5_443605</name>
</gene>
<organism evidence="3 4">
    <name type="scientific">Rhizophagus irregularis</name>
    <dbReference type="NCBI Taxonomy" id="588596"/>
    <lineage>
        <taxon>Eukaryota</taxon>
        <taxon>Fungi</taxon>
        <taxon>Fungi incertae sedis</taxon>
        <taxon>Mucoromycota</taxon>
        <taxon>Glomeromycotina</taxon>
        <taxon>Glomeromycetes</taxon>
        <taxon>Glomerales</taxon>
        <taxon>Glomeraceae</taxon>
        <taxon>Rhizophagus</taxon>
    </lineage>
</organism>
<reference evidence="3 4" key="2">
    <citation type="submission" date="2017-09" db="EMBL/GenBank/DDBJ databases">
        <title>Extensive intraspecific genome diversity in a model arbuscular mycorrhizal fungus.</title>
        <authorList>
            <person name="Chen E.C."/>
            <person name="Morin E."/>
            <person name="Beaudet D."/>
            <person name="Noel J."/>
            <person name="Ndikumana S."/>
            <person name="Charron P."/>
            <person name="St-Onge C."/>
            <person name="Giorgi J."/>
            <person name="Grigoriev I.V."/>
            <person name="Roux C."/>
            <person name="Martin F.M."/>
            <person name="Corradi N."/>
        </authorList>
    </citation>
    <scope>NUCLEOTIDE SEQUENCE [LARGE SCALE GENOMIC DNA]</scope>
    <source>
        <strain evidence="3 4">A5</strain>
    </source>
</reference>
<evidence type="ECO:0000313" key="3">
    <source>
        <dbReference type="EMBL" id="PKB92729.1"/>
    </source>
</evidence>
<dbReference type="AlphaFoldDB" id="A0A2N0NDW8"/>
<feature type="domain" description="CCHC-type" evidence="2">
    <location>
        <begin position="37"/>
        <end position="52"/>
    </location>
</feature>
<dbReference type="Pfam" id="PF00098">
    <property type="entry name" value="zf-CCHC"/>
    <property type="match status" value="1"/>
</dbReference>
<dbReference type="PROSITE" id="PS50158">
    <property type="entry name" value="ZF_CCHC"/>
    <property type="match status" value="1"/>
</dbReference>